<protein>
    <submittedName>
        <fullName evidence="2">Uncharacterized protein</fullName>
    </submittedName>
</protein>
<reference evidence="3" key="1">
    <citation type="submission" date="2016-10" db="EMBL/GenBank/DDBJ databases">
        <authorList>
            <person name="Varghese N."/>
            <person name="Submissions S."/>
        </authorList>
    </citation>
    <scope>NUCLEOTIDE SEQUENCE [LARGE SCALE GENOMIC DNA]</scope>
    <source>
        <strain evidence="3">CGMCC 4.578</strain>
    </source>
</reference>
<sequence length="66" mass="7136">MDRSCPAWRNRHGFGDRRNPVDRVIGHTVISLPGGPKRDPLRAVVIGTAQAGVTVNRQGPIDPSLP</sequence>
<name>A0A1H9XS50_9PSEU</name>
<proteinExistence type="predicted"/>
<gene>
    <name evidence="2" type="ORF">SAMN05216195_11730</name>
</gene>
<dbReference type="EMBL" id="FOFT01000017">
    <property type="protein sequence ID" value="SES48980.1"/>
    <property type="molecule type" value="Genomic_DNA"/>
</dbReference>
<accession>A0A1H9XS50</accession>
<dbReference type="Proteomes" id="UP000199028">
    <property type="component" value="Unassembled WGS sequence"/>
</dbReference>
<keyword evidence="3" id="KW-1185">Reference proteome</keyword>
<feature type="region of interest" description="Disordered" evidence="1">
    <location>
        <begin position="1"/>
        <end position="20"/>
    </location>
</feature>
<evidence type="ECO:0000256" key="1">
    <source>
        <dbReference type="SAM" id="MobiDB-lite"/>
    </source>
</evidence>
<evidence type="ECO:0000313" key="3">
    <source>
        <dbReference type="Proteomes" id="UP000199028"/>
    </source>
</evidence>
<organism evidence="2 3">
    <name type="scientific">Lentzea flaviverrucosa</name>
    <dbReference type="NCBI Taxonomy" id="200379"/>
    <lineage>
        <taxon>Bacteria</taxon>
        <taxon>Bacillati</taxon>
        <taxon>Actinomycetota</taxon>
        <taxon>Actinomycetes</taxon>
        <taxon>Pseudonocardiales</taxon>
        <taxon>Pseudonocardiaceae</taxon>
        <taxon>Lentzea</taxon>
    </lineage>
</organism>
<evidence type="ECO:0000313" key="2">
    <source>
        <dbReference type="EMBL" id="SES48980.1"/>
    </source>
</evidence>
<dbReference type="AlphaFoldDB" id="A0A1H9XS50"/>